<evidence type="ECO:0000313" key="3">
    <source>
        <dbReference type="Proteomes" id="UP001059596"/>
    </source>
</evidence>
<dbReference type="Proteomes" id="UP001059596">
    <property type="component" value="Unassembled WGS sequence"/>
</dbReference>
<feature type="region of interest" description="Disordered" evidence="1">
    <location>
        <begin position="1"/>
        <end position="20"/>
    </location>
</feature>
<name>A0A9P9YFS6_9MUSC</name>
<comment type="caution">
    <text evidence="2">The sequence shown here is derived from an EMBL/GenBank/DDBJ whole genome shotgun (WGS) entry which is preliminary data.</text>
</comment>
<sequence>MATPPTPNSYTPPAVSERDDMKDIQLLLQLEATRRFQEDRRNVRRQVEEQARQWQDVKFKYRQAYQRLARLLKCAALQTAVDAKRASDVNQIAQAAKDIDGLRSSLNRNLRPASLDTTKLDQCLEQLSTAHKPRSNLSRQHRESAHNQETLKDLRIAVDCAEYDLELGITKAMNRIVDDLLPPRSS</sequence>
<evidence type="ECO:0000313" key="2">
    <source>
        <dbReference type="EMBL" id="KAI8036153.1"/>
    </source>
</evidence>
<dbReference type="AlphaFoldDB" id="A0A9P9YFS6"/>
<dbReference type="OrthoDB" id="7947102at2759"/>
<keyword evidence="3" id="KW-1185">Reference proteome</keyword>
<organism evidence="2 3">
    <name type="scientific">Drosophila gunungcola</name>
    <name type="common">fruit fly</name>
    <dbReference type="NCBI Taxonomy" id="103775"/>
    <lineage>
        <taxon>Eukaryota</taxon>
        <taxon>Metazoa</taxon>
        <taxon>Ecdysozoa</taxon>
        <taxon>Arthropoda</taxon>
        <taxon>Hexapoda</taxon>
        <taxon>Insecta</taxon>
        <taxon>Pterygota</taxon>
        <taxon>Neoptera</taxon>
        <taxon>Endopterygota</taxon>
        <taxon>Diptera</taxon>
        <taxon>Brachycera</taxon>
        <taxon>Muscomorpha</taxon>
        <taxon>Ephydroidea</taxon>
        <taxon>Drosophilidae</taxon>
        <taxon>Drosophila</taxon>
        <taxon>Sophophora</taxon>
    </lineage>
</organism>
<gene>
    <name evidence="2" type="ORF">M5D96_011013</name>
</gene>
<proteinExistence type="predicted"/>
<accession>A0A9P9YFS6</accession>
<dbReference type="EMBL" id="JAMKOV010000022">
    <property type="protein sequence ID" value="KAI8036153.1"/>
    <property type="molecule type" value="Genomic_DNA"/>
</dbReference>
<reference evidence="2" key="1">
    <citation type="journal article" date="2023" name="Genome Biol. Evol.">
        <title>Long-read-based Genome Assembly of Drosophila gunungcola Reveals Fewer Chemosensory Genes in Flower-breeding Species.</title>
        <authorList>
            <person name="Negi A."/>
            <person name="Liao B.Y."/>
            <person name="Yeh S.D."/>
        </authorList>
    </citation>
    <scope>NUCLEOTIDE SEQUENCE</scope>
    <source>
        <strain evidence="2">Sukarami</strain>
    </source>
</reference>
<protein>
    <submittedName>
        <fullName evidence="2">Uncharacterized protein</fullName>
    </submittedName>
</protein>
<evidence type="ECO:0000256" key="1">
    <source>
        <dbReference type="SAM" id="MobiDB-lite"/>
    </source>
</evidence>